<dbReference type="CDD" id="cd00761">
    <property type="entry name" value="Glyco_tranf_GTA_type"/>
    <property type="match status" value="1"/>
</dbReference>
<dbReference type="InterPro" id="IPR001173">
    <property type="entry name" value="Glyco_trans_2-like"/>
</dbReference>
<gene>
    <name evidence="2" type="ORF">K227x_11750</name>
</gene>
<protein>
    <submittedName>
        <fullName evidence="2">Glycosyl transferase family 2</fullName>
    </submittedName>
</protein>
<dbReference type="SUPFAM" id="SSF53448">
    <property type="entry name" value="Nucleotide-diphospho-sugar transferases"/>
    <property type="match status" value="1"/>
</dbReference>
<dbReference type="Pfam" id="PF00535">
    <property type="entry name" value="Glycos_transf_2"/>
    <property type="match status" value="1"/>
</dbReference>
<keyword evidence="2" id="KW-0808">Transferase</keyword>
<organism evidence="2 3">
    <name type="scientific">Rubripirellula lacrimiformis</name>
    <dbReference type="NCBI Taxonomy" id="1930273"/>
    <lineage>
        <taxon>Bacteria</taxon>
        <taxon>Pseudomonadati</taxon>
        <taxon>Planctomycetota</taxon>
        <taxon>Planctomycetia</taxon>
        <taxon>Pirellulales</taxon>
        <taxon>Pirellulaceae</taxon>
        <taxon>Rubripirellula</taxon>
    </lineage>
</organism>
<dbReference type="GO" id="GO:0016740">
    <property type="term" value="F:transferase activity"/>
    <property type="evidence" value="ECO:0007669"/>
    <property type="project" value="UniProtKB-KW"/>
</dbReference>
<dbReference type="Proteomes" id="UP000318538">
    <property type="component" value="Chromosome"/>
</dbReference>
<dbReference type="AlphaFoldDB" id="A0A517N6N8"/>
<accession>A0A517N6N8</accession>
<dbReference type="Gene3D" id="3.90.550.10">
    <property type="entry name" value="Spore Coat Polysaccharide Biosynthesis Protein SpsA, Chain A"/>
    <property type="match status" value="1"/>
</dbReference>
<evidence type="ECO:0000259" key="1">
    <source>
        <dbReference type="Pfam" id="PF00535"/>
    </source>
</evidence>
<dbReference type="EMBL" id="CP036525">
    <property type="protein sequence ID" value="QDT02797.1"/>
    <property type="molecule type" value="Genomic_DNA"/>
</dbReference>
<dbReference type="OrthoDB" id="269473at2"/>
<dbReference type="InterPro" id="IPR029044">
    <property type="entry name" value="Nucleotide-diphossugar_trans"/>
</dbReference>
<feature type="domain" description="Glycosyltransferase 2-like" evidence="1">
    <location>
        <begin position="306"/>
        <end position="431"/>
    </location>
</feature>
<dbReference type="PANTHER" id="PTHR43685:SF2">
    <property type="entry name" value="GLYCOSYLTRANSFERASE 2-LIKE DOMAIN-CONTAINING PROTEIN"/>
    <property type="match status" value="1"/>
</dbReference>
<dbReference type="KEGG" id="rlc:K227x_11750"/>
<proteinExistence type="predicted"/>
<name>A0A517N6N8_9BACT</name>
<evidence type="ECO:0000313" key="3">
    <source>
        <dbReference type="Proteomes" id="UP000318538"/>
    </source>
</evidence>
<reference evidence="2 3" key="1">
    <citation type="submission" date="2019-02" db="EMBL/GenBank/DDBJ databases">
        <title>Deep-cultivation of Planctomycetes and their phenomic and genomic characterization uncovers novel biology.</title>
        <authorList>
            <person name="Wiegand S."/>
            <person name="Jogler M."/>
            <person name="Boedeker C."/>
            <person name="Pinto D."/>
            <person name="Vollmers J."/>
            <person name="Rivas-Marin E."/>
            <person name="Kohn T."/>
            <person name="Peeters S.H."/>
            <person name="Heuer A."/>
            <person name="Rast P."/>
            <person name="Oberbeckmann S."/>
            <person name="Bunk B."/>
            <person name="Jeske O."/>
            <person name="Meyerdierks A."/>
            <person name="Storesund J.E."/>
            <person name="Kallscheuer N."/>
            <person name="Luecker S."/>
            <person name="Lage O.M."/>
            <person name="Pohl T."/>
            <person name="Merkel B.J."/>
            <person name="Hornburger P."/>
            <person name="Mueller R.-W."/>
            <person name="Bruemmer F."/>
            <person name="Labrenz M."/>
            <person name="Spormann A.M."/>
            <person name="Op den Camp H."/>
            <person name="Overmann J."/>
            <person name="Amann R."/>
            <person name="Jetten M.S.M."/>
            <person name="Mascher T."/>
            <person name="Medema M.H."/>
            <person name="Devos D.P."/>
            <person name="Kaster A.-K."/>
            <person name="Ovreas L."/>
            <person name="Rohde M."/>
            <person name="Galperin M.Y."/>
            <person name="Jogler C."/>
        </authorList>
    </citation>
    <scope>NUCLEOTIDE SEQUENCE [LARGE SCALE GENOMIC DNA]</scope>
    <source>
        <strain evidence="2 3">K22_7</strain>
    </source>
</reference>
<keyword evidence="3" id="KW-1185">Reference proteome</keyword>
<sequence>MNNAVERCPFRIDVRRHGQSESATCDFVRRLTGASAAACQVDQSACEICVRRSPLSAPESNPVIASLVLSACEIDFPTAETNQPAGLLKHWAAKAIENEGFDRVVPTTMTCDVILVCSQQDSNADIAATVHGILDQSDVQSWIHLVGPSATLDRLSDFDHHWRVKQHPAETSAAPWQQIDQLLPSLKCNYVAFADTLTGRYPRDLTALISRMQEHGGELLTETTEDECCVVVRRFSLLESGGLDRYHPRADLELIARFSAEDRVMDPGEKSTDRTSLGLRDSDGPQLATIHRNAVPQLQPRHRCDVVLPFRDSLDYVTESVVGLLRQTGAEITIHLVDDDSQGSTNDFFRSLSDYPNIRFYRNSRNLGPFATFNNIAANSDAEFIAVQDADDISLPERIAKSCRLLTLAQADMVGSATELFGDPTIVIGASNKTNTDSKGRTRYLRTSRYPRHDASGYFLENPTLVVRTEAFRRLGGYGDFGEGKRNRTGVDTDFQLRAHYGGASIIVSNEVLVRYRCHRESATQHSDSGFGSIANHESHAEVRRRLMRYRSTRFSPRSFGALGDASGITVPLSF</sequence>
<dbReference type="PANTHER" id="PTHR43685">
    <property type="entry name" value="GLYCOSYLTRANSFERASE"/>
    <property type="match status" value="1"/>
</dbReference>
<evidence type="ECO:0000313" key="2">
    <source>
        <dbReference type="EMBL" id="QDT02797.1"/>
    </source>
</evidence>
<dbReference type="InterPro" id="IPR050834">
    <property type="entry name" value="Glycosyltransf_2"/>
</dbReference>
<dbReference type="RefSeq" id="WP_145168605.1">
    <property type="nucleotide sequence ID" value="NZ_CP036525.1"/>
</dbReference>